<evidence type="ECO:0000313" key="2">
    <source>
        <dbReference type="Proteomes" id="UP000756132"/>
    </source>
</evidence>
<dbReference type="AlphaFoldDB" id="A0A9Q8P5J3"/>
<dbReference type="Proteomes" id="UP000756132">
    <property type="component" value="Chromosome 2"/>
</dbReference>
<proteinExistence type="predicted"/>
<reference evidence="1" key="1">
    <citation type="submission" date="2021-12" db="EMBL/GenBank/DDBJ databases">
        <authorList>
            <person name="Zaccaron A."/>
            <person name="Stergiopoulos I."/>
        </authorList>
    </citation>
    <scope>NUCLEOTIDE SEQUENCE</scope>
    <source>
        <strain evidence="1">Race5_Kim</strain>
    </source>
</reference>
<gene>
    <name evidence="1" type="ORF">CLAFUR5_03659</name>
</gene>
<evidence type="ECO:0000313" key="1">
    <source>
        <dbReference type="EMBL" id="UJO13966.1"/>
    </source>
</evidence>
<organism evidence="1 2">
    <name type="scientific">Passalora fulva</name>
    <name type="common">Tomato leaf mold</name>
    <name type="synonym">Cladosporium fulvum</name>
    <dbReference type="NCBI Taxonomy" id="5499"/>
    <lineage>
        <taxon>Eukaryota</taxon>
        <taxon>Fungi</taxon>
        <taxon>Dikarya</taxon>
        <taxon>Ascomycota</taxon>
        <taxon>Pezizomycotina</taxon>
        <taxon>Dothideomycetes</taxon>
        <taxon>Dothideomycetidae</taxon>
        <taxon>Mycosphaerellales</taxon>
        <taxon>Mycosphaerellaceae</taxon>
        <taxon>Fulvia</taxon>
    </lineage>
</organism>
<reference evidence="1" key="2">
    <citation type="journal article" date="2022" name="Microb. Genom.">
        <title>A chromosome-scale genome assembly of the tomato pathogen Cladosporium fulvum reveals a compartmentalized genome architecture and the presence of a dispensable chromosome.</title>
        <authorList>
            <person name="Zaccaron A.Z."/>
            <person name="Chen L.H."/>
            <person name="Samaras A."/>
            <person name="Stergiopoulos I."/>
        </authorList>
    </citation>
    <scope>NUCLEOTIDE SEQUENCE</scope>
    <source>
        <strain evidence="1">Race5_Kim</strain>
    </source>
</reference>
<sequence>MTALRLKTSLKRGRGSLDEEDDLDDGGVLVMLTPKPKRASIEAINLEDEDRNIVTNHESLSIPRAAPSAPAFDYQVCMEPHKSYSTKTCDKSKLPKSILEAADRLGAKYNSLSHSSINGSSWSFQAPSACLREKLRKQNTFWRDGNNDSVACQDCARGRMPCFKWTNEGIFLLALHKEDRVEHVAAGAIVEARWVN</sequence>
<dbReference type="RefSeq" id="XP_047758332.1">
    <property type="nucleotide sequence ID" value="XM_047902807.1"/>
</dbReference>
<accession>A0A9Q8P5J3</accession>
<dbReference type="EMBL" id="CP090164">
    <property type="protein sequence ID" value="UJO13966.1"/>
    <property type="molecule type" value="Genomic_DNA"/>
</dbReference>
<keyword evidence="2" id="KW-1185">Reference proteome</keyword>
<protein>
    <submittedName>
        <fullName evidence="1">Uncharacterized protein</fullName>
    </submittedName>
</protein>
<dbReference type="GeneID" id="71983537"/>
<name>A0A9Q8P5J3_PASFU</name>
<dbReference type="KEGG" id="ffu:CLAFUR5_03659"/>